<reference evidence="5 6" key="1">
    <citation type="journal article" date="2018" name="Gigascience">
        <title>Genomes of trombidid mites reveal novel predicted allergens and laterally-transferred genes associated with secondary metabolism.</title>
        <authorList>
            <person name="Dong X."/>
            <person name="Chaisiri K."/>
            <person name="Xia D."/>
            <person name="Armstrong S.D."/>
            <person name="Fang Y."/>
            <person name="Donnelly M.J."/>
            <person name="Kadowaki T."/>
            <person name="McGarry J.W."/>
            <person name="Darby A.C."/>
            <person name="Makepeace B.L."/>
        </authorList>
    </citation>
    <scope>NUCLEOTIDE SEQUENCE [LARGE SCALE GENOMIC DNA]</scope>
    <source>
        <strain evidence="5">UoL-UT</strain>
    </source>
</reference>
<dbReference type="AlphaFoldDB" id="A0A443QVH0"/>
<comment type="similarity">
    <text evidence="1">Belongs to the UPP synthase family.</text>
</comment>
<dbReference type="GO" id="GO:0045547">
    <property type="term" value="F:ditrans,polycis-polyprenyl diphosphate synthase [(2E,6E)-farnesyl diphosphate specific] activity"/>
    <property type="evidence" value="ECO:0007669"/>
    <property type="project" value="UniProtKB-EC"/>
</dbReference>
<dbReference type="PANTHER" id="PTHR10291:SF43">
    <property type="entry name" value="DEHYDRODOLICHYL DIPHOSPHATE SYNTHASE COMPLEX SUBUNIT DHDDS"/>
    <property type="match status" value="1"/>
</dbReference>
<protein>
    <recommendedName>
        <fullName evidence="2">ditrans,polycis-polyprenyl diphosphate synthase [(2E,6E)-farnesyldiphosphate specific]</fullName>
        <ecNumber evidence="2">2.5.1.87</ecNumber>
    </recommendedName>
</protein>
<dbReference type="EMBL" id="NCKV01051626">
    <property type="protein sequence ID" value="RWS06991.1"/>
    <property type="molecule type" value="Genomic_DNA"/>
</dbReference>
<evidence type="ECO:0000256" key="1">
    <source>
        <dbReference type="ARBA" id="ARBA00005432"/>
    </source>
</evidence>
<accession>A0A443QVH0</accession>
<dbReference type="GO" id="GO:0016094">
    <property type="term" value="P:polyprenol biosynthetic process"/>
    <property type="evidence" value="ECO:0007669"/>
    <property type="project" value="TreeGrafter"/>
</dbReference>
<comment type="catalytic activity">
    <reaction evidence="4">
        <text>n isopentenyl diphosphate + (2E,6E)-farnesyl diphosphate = a di-trans,poly-cis-polyprenyl diphosphate + n diphosphate</text>
        <dbReference type="Rhea" id="RHEA:53008"/>
        <dbReference type="Rhea" id="RHEA-COMP:19494"/>
        <dbReference type="ChEBI" id="CHEBI:33019"/>
        <dbReference type="ChEBI" id="CHEBI:128769"/>
        <dbReference type="ChEBI" id="CHEBI:136960"/>
        <dbReference type="ChEBI" id="CHEBI:175763"/>
        <dbReference type="EC" id="2.5.1.87"/>
    </reaction>
</comment>
<keyword evidence="3 5" id="KW-0808">Transferase</keyword>
<name>A0A443QVH0_9ACAR</name>
<organism evidence="5 6">
    <name type="scientific">Leptotrombidium deliense</name>
    <dbReference type="NCBI Taxonomy" id="299467"/>
    <lineage>
        <taxon>Eukaryota</taxon>
        <taxon>Metazoa</taxon>
        <taxon>Ecdysozoa</taxon>
        <taxon>Arthropoda</taxon>
        <taxon>Chelicerata</taxon>
        <taxon>Arachnida</taxon>
        <taxon>Acari</taxon>
        <taxon>Acariformes</taxon>
        <taxon>Trombidiformes</taxon>
        <taxon>Prostigmata</taxon>
        <taxon>Anystina</taxon>
        <taxon>Parasitengona</taxon>
        <taxon>Trombiculoidea</taxon>
        <taxon>Trombiculidae</taxon>
        <taxon>Leptotrombidium</taxon>
    </lineage>
</organism>
<dbReference type="OrthoDB" id="4173905at2759"/>
<evidence type="ECO:0000313" key="5">
    <source>
        <dbReference type="EMBL" id="RWS06991.1"/>
    </source>
</evidence>
<dbReference type="EC" id="2.5.1.87" evidence="2"/>
<comment type="caution">
    <text evidence="5">The sequence shown here is derived from an EMBL/GenBank/DDBJ whole genome shotgun (WGS) entry which is preliminary data.</text>
</comment>
<evidence type="ECO:0000256" key="4">
    <source>
        <dbReference type="ARBA" id="ARBA00047353"/>
    </source>
</evidence>
<dbReference type="Pfam" id="PF01255">
    <property type="entry name" value="Prenyltransf"/>
    <property type="match status" value="1"/>
</dbReference>
<dbReference type="PANTHER" id="PTHR10291">
    <property type="entry name" value="DEHYDRODOLICHYL DIPHOSPHATE SYNTHASE FAMILY MEMBER"/>
    <property type="match status" value="1"/>
</dbReference>
<evidence type="ECO:0000313" key="6">
    <source>
        <dbReference type="Proteomes" id="UP000288716"/>
    </source>
</evidence>
<gene>
    <name evidence="5" type="ORF">B4U80_14737</name>
</gene>
<proteinExistence type="inferred from homology"/>
<dbReference type="SUPFAM" id="SSF64005">
    <property type="entry name" value="Undecaprenyl diphosphate synthase"/>
    <property type="match status" value="1"/>
</dbReference>
<dbReference type="Gene3D" id="3.40.1180.10">
    <property type="entry name" value="Decaprenyl diphosphate synthase-like"/>
    <property type="match status" value="1"/>
</dbReference>
<evidence type="ECO:0000256" key="3">
    <source>
        <dbReference type="ARBA" id="ARBA00022679"/>
    </source>
</evidence>
<evidence type="ECO:0000256" key="2">
    <source>
        <dbReference type="ARBA" id="ARBA00012596"/>
    </source>
</evidence>
<dbReference type="Proteomes" id="UP000288716">
    <property type="component" value="Unassembled WGS sequence"/>
</dbReference>
<sequence>MRGEKAIIGHIEGVKIIDQVIHFAYACGVKEITSYALSTDNLKRSKEEVKDLMDLIKVFTCLMFDVHFY</sequence>
<dbReference type="InterPro" id="IPR036424">
    <property type="entry name" value="UPP_synth-like_sf"/>
</dbReference>
<dbReference type="InterPro" id="IPR001441">
    <property type="entry name" value="UPP_synth-like"/>
</dbReference>
<dbReference type="VEuPathDB" id="VectorBase:LDEU014162"/>
<keyword evidence="6" id="KW-1185">Reference proteome</keyword>